<keyword evidence="3" id="KW-1185">Reference proteome</keyword>
<reference evidence="2 3" key="1">
    <citation type="submission" date="2013-08" db="EMBL/GenBank/DDBJ databases">
        <authorList>
            <consortium name="DOE Joint Genome Institute"/>
            <person name="Eisen J."/>
            <person name="Huntemann M."/>
            <person name="Han J."/>
            <person name="Chen A."/>
            <person name="Kyrpides N."/>
            <person name="Mavromatis K."/>
            <person name="Markowitz V."/>
            <person name="Palaniappan K."/>
            <person name="Ivanova N."/>
            <person name="Schaumberg A."/>
            <person name="Pati A."/>
            <person name="Liolios K."/>
            <person name="Nordberg H.P."/>
            <person name="Cantor M.N."/>
            <person name="Hua S.X."/>
            <person name="Woyke T."/>
        </authorList>
    </citation>
    <scope>NUCLEOTIDE SEQUENCE [LARGE SCALE GENOMIC DNA]</scope>
    <source>
        <strain evidence="2 3">DSM 2278</strain>
    </source>
</reference>
<sequence length="175" mass="19960">MFSITNHCQWACLSDSVNMMFSIKYMLILFMYIILNIITNYFYMSSYNVVIAVNYKEIVTLRENESNLVMDIKIHEFVDKDTWQLHLALHANNLLLGVAFANLGNSKYDNETVVAAIQSLKNEYYKAIGSPMRYKNGSLTFLPADPGIVAKKSQKTSEMEIKHVCTTEKAVAISH</sequence>
<accession>W9DU94</accession>
<name>W9DU94_METTI</name>
<evidence type="ECO:0000256" key="1">
    <source>
        <dbReference type="SAM" id="Phobius"/>
    </source>
</evidence>
<feature type="transmembrane region" description="Helical" evidence="1">
    <location>
        <begin position="23"/>
        <end position="43"/>
    </location>
</feature>
<comment type="caution">
    <text evidence="2">The sequence shown here is derived from an EMBL/GenBank/DDBJ whole genome shotgun (WGS) entry which is preliminary data.</text>
</comment>
<evidence type="ECO:0000313" key="2">
    <source>
        <dbReference type="EMBL" id="ETA66986.1"/>
    </source>
</evidence>
<dbReference type="AlphaFoldDB" id="W9DU94"/>
<protein>
    <submittedName>
        <fullName evidence="2">Uncharacterized protein</fullName>
    </submittedName>
</protein>
<dbReference type="Proteomes" id="UP000019483">
    <property type="component" value="Unassembled WGS sequence"/>
</dbReference>
<gene>
    <name evidence="2" type="ORF">MettiDRAFT_0391</name>
</gene>
<dbReference type="EMBL" id="AZAJ01000001">
    <property type="protein sequence ID" value="ETA66986.1"/>
    <property type="molecule type" value="Genomic_DNA"/>
</dbReference>
<proteinExistence type="predicted"/>
<keyword evidence="1" id="KW-0812">Transmembrane</keyword>
<keyword evidence="1" id="KW-1133">Transmembrane helix</keyword>
<dbReference type="STRING" id="1090322.MettiDRAFT_0391"/>
<evidence type="ECO:0000313" key="3">
    <source>
        <dbReference type="Proteomes" id="UP000019483"/>
    </source>
</evidence>
<organism evidence="2 3">
    <name type="scientific">Methanolobus tindarius DSM 2278</name>
    <dbReference type="NCBI Taxonomy" id="1090322"/>
    <lineage>
        <taxon>Archaea</taxon>
        <taxon>Methanobacteriati</taxon>
        <taxon>Methanobacteriota</taxon>
        <taxon>Stenosarchaea group</taxon>
        <taxon>Methanomicrobia</taxon>
        <taxon>Methanosarcinales</taxon>
        <taxon>Methanosarcinaceae</taxon>
        <taxon>Methanolobus</taxon>
    </lineage>
</organism>
<keyword evidence="1" id="KW-0472">Membrane</keyword>